<dbReference type="AlphaFoldDB" id="A0A0F9MXZ2"/>
<accession>A0A0F9MXZ2</accession>
<organism evidence="1">
    <name type="scientific">marine sediment metagenome</name>
    <dbReference type="NCBI Taxonomy" id="412755"/>
    <lineage>
        <taxon>unclassified sequences</taxon>
        <taxon>metagenomes</taxon>
        <taxon>ecological metagenomes</taxon>
    </lineage>
</organism>
<protein>
    <submittedName>
        <fullName evidence="1">Uncharacterized protein</fullName>
    </submittedName>
</protein>
<proteinExistence type="predicted"/>
<dbReference type="EMBL" id="LAZR01004056">
    <property type="protein sequence ID" value="KKN12195.1"/>
    <property type="molecule type" value="Genomic_DNA"/>
</dbReference>
<name>A0A0F9MXZ2_9ZZZZ</name>
<reference evidence="1" key="1">
    <citation type="journal article" date="2015" name="Nature">
        <title>Complex archaea that bridge the gap between prokaryotes and eukaryotes.</title>
        <authorList>
            <person name="Spang A."/>
            <person name="Saw J.H."/>
            <person name="Jorgensen S.L."/>
            <person name="Zaremba-Niedzwiedzka K."/>
            <person name="Martijn J."/>
            <person name="Lind A.E."/>
            <person name="van Eijk R."/>
            <person name="Schleper C."/>
            <person name="Guy L."/>
            <person name="Ettema T.J."/>
        </authorList>
    </citation>
    <scope>NUCLEOTIDE SEQUENCE</scope>
</reference>
<sequence length="45" mass="5380">MFPKNVEIIYSDVIDFIKKKNKVLDYLSKNKCLLSANFRSFCYNE</sequence>
<comment type="caution">
    <text evidence="1">The sequence shown here is derived from an EMBL/GenBank/DDBJ whole genome shotgun (WGS) entry which is preliminary data.</text>
</comment>
<evidence type="ECO:0000313" key="1">
    <source>
        <dbReference type="EMBL" id="KKN12195.1"/>
    </source>
</evidence>
<gene>
    <name evidence="1" type="ORF">LCGC14_1018870</name>
</gene>